<comment type="caution">
    <text evidence="5">The sequence shown here is derived from an EMBL/GenBank/DDBJ whole genome shotgun (WGS) entry which is preliminary data.</text>
</comment>
<evidence type="ECO:0000256" key="1">
    <source>
        <dbReference type="ARBA" id="ARBA00005695"/>
    </source>
</evidence>
<proteinExistence type="inferred from homology"/>
<accession>A0A418Y9U5</accession>
<dbReference type="GO" id="GO:0042938">
    <property type="term" value="P:dipeptide transport"/>
    <property type="evidence" value="ECO:0007669"/>
    <property type="project" value="TreeGrafter"/>
</dbReference>
<dbReference type="SUPFAM" id="SSF53850">
    <property type="entry name" value="Periplasmic binding protein-like II"/>
    <property type="match status" value="1"/>
</dbReference>
<feature type="chain" id="PRO_5019335357" evidence="3">
    <location>
        <begin position="24"/>
        <end position="559"/>
    </location>
</feature>
<reference evidence="5 6" key="1">
    <citation type="submission" date="2018-09" db="EMBL/GenBank/DDBJ databases">
        <authorList>
            <person name="Wang F."/>
        </authorList>
    </citation>
    <scope>NUCLEOTIDE SEQUENCE [LARGE SCALE GENOMIC DNA]</scope>
    <source>
        <strain evidence="5 6">PLHSC7-2</strain>
    </source>
</reference>
<dbReference type="InterPro" id="IPR000914">
    <property type="entry name" value="SBP_5_dom"/>
</dbReference>
<dbReference type="Gene3D" id="3.90.76.10">
    <property type="entry name" value="Dipeptide-binding Protein, Domain 1"/>
    <property type="match status" value="1"/>
</dbReference>
<evidence type="ECO:0000313" key="5">
    <source>
        <dbReference type="EMBL" id="RJG38272.1"/>
    </source>
</evidence>
<gene>
    <name evidence="5" type="ORF">D1Z90_19170</name>
</gene>
<dbReference type="CDD" id="cd08509">
    <property type="entry name" value="PBP2_TmCBP_oligosaccharides_like"/>
    <property type="match status" value="1"/>
</dbReference>
<comment type="similarity">
    <text evidence="1">Belongs to the bacterial solute-binding protein 5 family.</text>
</comment>
<dbReference type="PROSITE" id="PS01040">
    <property type="entry name" value="SBP_BACTERIAL_5"/>
    <property type="match status" value="1"/>
</dbReference>
<dbReference type="GO" id="GO:0043190">
    <property type="term" value="C:ATP-binding cassette (ABC) transporter complex"/>
    <property type="evidence" value="ECO:0007669"/>
    <property type="project" value="InterPro"/>
</dbReference>
<feature type="domain" description="Solute-binding protein family 5" evidence="4">
    <location>
        <begin position="74"/>
        <end position="456"/>
    </location>
</feature>
<dbReference type="Gene3D" id="3.40.190.10">
    <property type="entry name" value="Periplasmic binding protein-like II"/>
    <property type="match status" value="1"/>
</dbReference>
<evidence type="ECO:0000313" key="6">
    <source>
        <dbReference type="Proteomes" id="UP000283255"/>
    </source>
</evidence>
<organism evidence="5 6">
    <name type="scientific">Motilimonas pumila</name>
    <dbReference type="NCBI Taxonomy" id="2303987"/>
    <lineage>
        <taxon>Bacteria</taxon>
        <taxon>Pseudomonadati</taxon>
        <taxon>Pseudomonadota</taxon>
        <taxon>Gammaproteobacteria</taxon>
        <taxon>Alteromonadales</taxon>
        <taxon>Alteromonadales genera incertae sedis</taxon>
        <taxon>Motilimonas</taxon>
    </lineage>
</organism>
<protein>
    <submittedName>
        <fullName evidence="5">ABC transporter substrate-binding protein</fullName>
    </submittedName>
</protein>
<sequence length="559" mass="62462">MNRLLPCAAAVLLSVGINTHVQAESSKAVLNIAPTQITSWVRNFNPYNQTTILPTTNEYIYEPLAIYNPMQNGKVHYRLAESMAFSDDLTSVTFKLRKGVKWSDGEAFDANDVKFSFDLVKQYPALDNRAIWKRITGVEVIDPQTVKFNLPTPDGGAGIEIVRVPVVAEHIWKTVKDPVTFTNETPVGTGPLTEIERFTSRVYVQCRNPHYWDNSSLAVDCVRLPQLANNDQVLSAAQKGELDWFGSFLPDIDKTYVAKDSNHHKYWFPAGSMVAFNLNLESKHPGNKQAFNDINFRRAVSLTMDRGSMVNIAGYGYPTINEYPSGLGAGYHAWNNPEVDKKYGQYSRYNIQAAKALLTESGYKDQDGDGYLDNPDGSEIEFSILVPNGWTDWVNTVQIAVDGLQQVGINAKVKTPEAPAWGSALIDGSYDGAINAYFAGVTPHLMYNTAFHSSQKGKTRMSSTRFSTPELDALLDKFYATTDKQQQQETMNQIQMIVAENMPFIPVFNNPSWYQYNSERFDGFFNAENPVAKPQPHPGVPERLLHLLNLKPKANASKG</sequence>
<keyword evidence="6" id="KW-1185">Reference proteome</keyword>
<dbReference type="OrthoDB" id="9801912at2"/>
<dbReference type="AlphaFoldDB" id="A0A418Y9U5"/>
<feature type="signal peptide" evidence="3">
    <location>
        <begin position="1"/>
        <end position="23"/>
    </location>
</feature>
<evidence type="ECO:0000256" key="3">
    <source>
        <dbReference type="SAM" id="SignalP"/>
    </source>
</evidence>
<dbReference type="GO" id="GO:1904680">
    <property type="term" value="F:peptide transmembrane transporter activity"/>
    <property type="evidence" value="ECO:0007669"/>
    <property type="project" value="TreeGrafter"/>
</dbReference>
<dbReference type="PIRSF" id="PIRSF002741">
    <property type="entry name" value="MppA"/>
    <property type="match status" value="1"/>
</dbReference>
<dbReference type="InterPro" id="IPR039424">
    <property type="entry name" value="SBP_5"/>
</dbReference>
<dbReference type="PANTHER" id="PTHR30290:SF38">
    <property type="entry name" value="D,D-DIPEPTIDE-BINDING PERIPLASMIC PROTEIN DDPA-RELATED"/>
    <property type="match status" value="1"/>
</dbReference>
<dbReference type="Proteomes" id="UP000283255">
    <property type="component" value="Unassembled WGS sequence"/>
</dbReference>
<dbReference type="Gene3D" id="3.10.105.10">
    <property type="entry name" value="Dipeptide-binding Protein, Domain 3"/>
    <property type="match status" value="1"/>
</dbReference>
<dbReference type="InterPro" id="IPR023765">
    <property type="entry name" value="SBP_5_CS"/>
</dbReference>
<reference evidence="5 6" key="2">
    <citation type="submission" date="2019-01" db="EMBL/GenBank/DDBJ databases">
        <title>Motilimonas pumilus sp. nov., isolated from the gut of sea cucumber (Apostichopus japonicus).</title>
        <authorList>
            <person name="Wang F.-Q."/>
            <person name="Ren L.-H."/>
            <person name="Lin Y.-W."/>
            <person name="Sun G.-H."/>
            <person name="Du Z.-J."/>
            <person name="Zhao J.-X."/>
            <person name="Liu X.-J."/>
            <person name="Liu L.-J."/>
        </authorList>
    </citation>
    <scope>NUCLEOTIDE SEQUENCE [LARGE SCALE GENOMIC DNA]</scope>
    <source>
        <strain evidence="5 6">PLHSC7-2</strain>
    </source>
</reference>
<dbReference type="EMBL" id="QZCH01000042">
    <property type="protein sequence ID" value="RJG38272.1"/>
    <property type="molecule type" value="Genomic_DNA"/>
</dbReference>
<dbReference type="RefSeq" id="WP_119912410.1">
    <property type="nucleotide sequence ID" value="NZ_QZCH01000042.1"/>
</dbReference>
<evidence type="ECO:0000259" key="4">
    <source>
        <dbReference type="Pfam" id="PF00496"/>
    </source>
</evidence>
<dbReference type="GO" id="GO:0030288">
    <property type="term" value="C:outer membrane-bounded periplasmic space"/>
    <property type="evidence" value="ECO:0007669"/>
    <property type="project" value="TreeGrafter"/>
</dbReference>
<evidence type="ECO:0000256" key="2">
    <source>
        <dbReference type="ARBA" id="ARBA00022729"/>
    </source>
</evidence>
<name>A0A418Y9U5_9GAMM</name>
<dbReference type="PANTHER" id="PTHR30290">
    <property type="entry name" value="PERIPLASMIC BINDING COMPONENT OF ABC TRANSPORTER"/>
    <property type="match status" value="1"/>
</dbReference>
<dbReference type="InterPro" id="IPR030678">
    <property type="entry name" value="Peptide/Ni-bd"/>
</dbReference>
<dbReference type="Pfam" id="PF00496">
    <property type="entry name" value="SBP_bac_5"/>
    <property type="match status" value="1"/>
</dbReference>
<keyword evidence="2 3" id="KW-0732">Signal</keyword>